<accession>A0A2P5EG67</accession>
<evidence type="ECO:0000313" key="1">
    <source>
        <dbReference type="EMBL" id="PON84530.1"/>
    </source>
</evidence>
<organism evidence="1 2">
    <name type="scientific">Trema orientale</name>
    <name type="common">Charcoal tree</name>
    <name type="synonym">Celtis orientalis</name>
    <dbReference type="NCBI Taxonomy" id="63057"/>
    <lineage>
        <taxon>Eukaryota</taxon>
        <taxon>Viridiplantae</taxon>
        <taxon>Streptophyta</taxon>
        <taxon>Embryophyta</taxon>
        <taxon>Tracheophyta</taxon>
        <taxon>Spermatophyta</taxon>
        <taxon>Magnoliopsida</taxon>
        <taxon>eudicotyledons</taxon>
        <taxon>Gunneridae</taxon>
        <taxon>Pentapetalae</taxon>
        <taxon>rosids</taxon>
        <taxon>fabids</taxon>
        <taxon>Rosales</taxon>
        <taxon>Cannabaceae</taxon>
        <taxon>Trema</taxon>
    </lineage>
</organism>
<evidence type="ECO:0000313" key="2">
    <source>
        <dbReference type="Proteomes" id="UP000237000"/>
    </source>
</evidence>
<gene>
    <name evidence="1" type="ORF">TorRG33x02_197330</name>
</gene>
<comment type="caution">
    <text evidence="1">The sequence shown here is derived from an EMBL/GenBank/DDBJ whole genome shotgun (WGS) entry which is preliminary data.</text>
</comment>
<reference evidence="2" key="1">
    <citation type="submission" date="2016-06" db="EMBL/GenBank/DDBJ databases">
        <title>Parallel loss of symbiosis genes in relatives of nitrogen-fixing non-legume Parasponia.</title>
        <authorList>
            <person name="Van Velzen R."/>
            <person name="Holmer R."/>
            <person name="Bu F."/>
            <person name="Rutten L."/>
            <person name="Van Zeijl A."/>
            <person name="Liu W."/>
            <person name="Santuari L."/>
            <person name="Cao Q."/>
            <person name="Sharma T."/>
            <person name="Shen D."/>
            <person name="Roswanjaya Y."/>
            <person name="Wardhani T."/>
            <person name="Kalhor M.S."/>
            <person name="Jansen J."/>
            <person name="Van den Hoogen J."/>
            <person name="Gungor B."/>
            <person name="Hartog M."/>
            <person name="Hontelez J."/>
            <person name="Verver J."/>
            <person name="Yang W.-C."/>
            <person name="Schijlen E."/>
            <person name="Repin R."/>
            <person name="Schilthuizen M."/>
            <person name="Schranz E."/>
            <person name="Heidstra R."/>
            <person name="Miyata K."/>
            <person name="Fedorova E."/>
            <person name="Kohlen W."/>
            <person name="Bisseling T."/>
            <person name="Smit S."/>
            <person name="Geurts R."/>
        </authorList>
    </citation>
    <scope>NUCLEOTIDE SEQUENCE [LARGE SCALE GENOMIC DNA]</scope>
    <source>
        <strain evidence="2">cv. RG33-2</strain>
    </source>
</reference>
<sequence>MTSQSCMLIMGEEKLMYLFLVSLNLVMIAFDQFNIQSSKEFVKGSSDKKKYKLIPEVAKDVTDWTVKIIVAEKAMPRASLRSPTKQQDVLAVVIDIHPQRKV</sequence>
<keyword evidence="2" id="KW-1185">Reference proteome</keyword>
<dbReference type="InParanoid" id="A0A2P5EG67"/>
<dbReference type="AlphaFoldDB" id="A0A2P5EG67"/>
<proteinExistence type="predicted"/>
<name>A0A2P5EG67_TREOI</name>
<protein>
    <submittedName>
        <fullName evidence="1">Uncharacterized protein</fullName>
    </submittedName>
</protein>
<dbReference type="EMBL" id="JXTC01000161">
    <property type="protein sequence ID" value="PON84530.1"/>
    <property type="molecule type" value="Genomic_DNA"/>
</dbReference>
<dbReference type="Proteomes" id="UP000237000">
    <property type="component" value="Unassembled WGS sequence"/>
</dbReference>